<dbReference type="Gene3D" id="3.30.559.30">
    <property type="entry name" value="Nonribosomal peptide synthetase, condensation domain"/>
    <property type="match status" value="1"/>
</dbReference>
<keyword evidence="2" id="KW-1185">Reference proteome</keyword>
<dbReference type="InterPro" id="IPR023213">
    <property type="entry name" value="CAT-like_dom_sf"/>
</dbReference>
<dbReference type="PANTHER" id="PTHR28037:SF1">
    <property type="entry name" value="ALCOHOL O-ACETYLTRANSFERASE 1-RELATED"/>
    <property type="match status" value="1"/>
</dbReference>
<protein>
    <submittedName>
        <fullName evidence="1">Alcohol acetyltransferase-domain-containing protein</fullName>
    </submittedName>
</protein>
<dbReference type="Gene3D" id="3.30.559.10">
    <property type="entry name" value="Chloramphenicol acetyltransferase-like domain"/>
    <property type="match status" value="1"/>
</dbReference>
<sequence>MHTLDQYRGTIVACRYNLPASLTRLESLETLKGVFYNAIAQVVLAQPHLQTGIIGENSKNPEFVRLDRLDFRNHVKWITLESSSNLEQQYLKLMQSQLDARYSHLSSQPGWRVIILHDIAAQNLEVLYVWNHPHHDGMSGKIFHHQLLQILNENSSQNKESVLETQQGSDNWVLNLPDSSQLLPPPPEVLIWWPMTPVFLVKALWKELKPLSIFGPSNTHATWAPVQVTPFATRFHTFTVDNDVLTKVVSACHQHQTTLTGLLHGLVLVSLTSALEGMKGFASRTPYDLRHFLPSNAPKYPHLKPKESMCNYVSVLDHEFDAELVASIRDKMPSGALEASLPADVVDIVWSVSSRVRKEIQARLDSANKNDMIGIMRFVSDWRPQQESEAHKPRYLSWLVTNLGVLDGAIEVAREQEQSWSIRRAELVLSAEVPSAALSVSIMTVKDSQMCVTCSWQDCVVDASLGERLLSDLERWLKQIVS</sequence>
<dbReference type="OrthoDB" id="2150604at2759"/>
<dbReference type="PANTHER" id="PTHR28037">
    <property type="entry name" value="ALCOHOL O-ACETYLTRANSFERASE 1-RELATED"/>
    <property type="match status" value="1"/>
</dbReference>
<dbReference type="InterPro" id="IPR052058">
    <property type="entry name" value="Alcohol_O-acetyltransferase"/>
</dbReference>
<dbReference type="AlphaFoldDB" id="A0A9P8RFX2"/>
<evidence type="ECO:0000313" key="1">
    <source>
        <dbReference type="EMBL" id="KAH6645104.1"/>
    </source>
</evidence>
<dbReference type="RefSeq" id="XP_045951618.1">
    <property type="nucleotide sequence ID" value="XM_046098860.1"/>
</dbReference>
<dbReference type="InterPro" id="IPR010828">
    <property type="entry name" value="Atf2/Sli1-like"/>
</dbReference>
<organism evidence="1 2">
    <name type="scientific">Truncatella angustata</name>
    <dbReference type="NCBI Taxonomy" id="152316"/>
    <lineage>
        <taxon>Eukaryota</taxon>
        <taxon>Fungi</taxon>
        <taxon>Dikarya</taxon>
        <taxon>Ascomycota</taxon>
        <taxon>Pezizomycotina</taxon>
        <taxon>Sordariomycetes</taxon>
        <taxon>Xylariomycetidae</taxon>
        <taxon>Amphisphaeriales</taxon>
        <taxon>Sporocadaceae</taxon>
        <taxon>Truncatella</taxon>
    </lineage>
</organism>
<dbReference type="EMBL" id="JAGPXC010000012">
    <property type="protein sequence ID" value="KAH6645104.1"/>
    <property type="molecule type" value="Genomic_DNA"/>
</dbReference>
<evidence type="ECO:0000313" key="2">
    <source>
        <dbReference type="Proteomes" id="UP000758603"/>
    </source>
</evidence>
<dbReference type="GO" id="GO:0008080">
    <property type="term" value="F:N-acetyltransferase activity"/>
    <property type="evidence" value="ECO:0007669"/>
    <property type="project" value="TreeGrafter"/>
</dbReference>
<dbReference type="Pfam" id="PF07247">
    <property type="entry name" value="AATase"/>
    <property type="match status" value="1"/>
</dbReference>
<comment type="caution">
    <text evidence="1">The sequence shown here is derived from an EMBL/GenBank/DDBJ whole genome shotgun (WGS) entry which is preliminary data.</text>
</comment>
<gene>
    <name evidence="1" type="ORF">BKA67DRAFT_527467</name>
</gene>
<dbReference type="SUPFAM" id="SSF52777">
    <property type="entry name" value="CoA-dependent acyltransferases"/>
    <property type="match status" value="1"/>
</dbReference>
<name>A0A9P8RFX2_9PEZI</name>
<dbReference type="Proteomes" id="UP000758603">
    <property type="component" value="Unassembled WGS sequence"/>
</dbReference>
<accession>A0A9P8RFX2</accession>
<proteinExistence type="predicted"/>
<reference evidence="1" key="1">
    <citation type="journal article" date="2021" name="Nat. Commun.">
        <title>Genetic determinants of endophytism in the Arabidopsis root mycobiome.</title>
        <authorList>
            <person name="Mesny F."/>
            <person name="Miyauchi S."/>
            <person name="Thiergart T."/>
            <person name="Pickel B."/>
            <person name="Atanasova L."/>
            <person name="Karlsson M."/>
            <person name="Huettel B."/>
            <person name="Barry K.W."/>
            <person name="Haridas S."/>
            <person name="Chen C."/>
            <person name="Bauer D."/>
            <person name="Andreopoulos W."/>
            <person name="Pangilinan J."/>
            <person name="LaButti K."/>
            <person name="Riley R."/>
            <person name="Lipzen A."/>
            <person name="Clum A."/>
            <person name="Drula E."/>
            <person name="Henrissat B."/>
            <person name="Kohler A."/>
            <person name="Grigoriev I.V."/>
            <person name="Martin F.M."/>
            <person name="Hacquard S."/>
        </authorList>
    </citation>
    <scope>NUCLEOTIDE SEQUENCE</scope>
    <source>
        <strain evidence="1">MPI-SDFR-AT-0073</strain>
    </source>
</reference>
<dbReference type="GeneID" id="70127752"/>